<feature type="compositionally biased region" description="Basic and acidic residues" evidence="1">
    <location>
        <begin position="116"/>
        <end position="126"/>
    </location>
</feature>
<evidence type="ECO:0000256" key="1">
    <source>
        <dbReference type="SAM" id="MobiDB-lite"/>
    </source>
</evidence>
<dbReference type="EMBL" id="JYDJ01000161">
    <property type="protein sequence ID" value="KRX41781.1"/>
    <property type="molecule type" value="Genomic_DNA"/>
</dbReference>
<protein>
    <submittedName>
        <fullName evidence="2">Uncharacterized protein</fullName>
    </submittedName>
</protein>
<dbReference type="Proteomes" id="UP000055048">
    <property type="component" value="Unassembled WGS sequence"/>
</dbReference>
<accession>A0A0V0TRY8</accession>
<dbReference type="AlphaFoldDB" id="A0A0V0TRY8"/>
<evidence type="ECO:0000313" key="3">
    <source>
        <dbReference type="Proteomes" id="UP000055048"/>
    </source>
</evidence>
<feature type="region of interest" description="Disordered" evidence="1">
    <location>
        <begin position="21"/>
        <end position="126"/>
    </location>
</feature>
<keyword evidence="3" id="KW-1185">Reference proteome</keyword>
<comment type="caution">
    <text evidence="2">The sequence shown here is derived from an EMBL/GenBank/DDBJ whole genome shotgun (WGS) entry which is preliminary data.</text>
</comment>
<name>A0A0V0TRY8_9BILA</name>
<sequence>MANLLPLSSQEHREGARMTTPGLITASGSKSAAQHCNPNGKTVDRSQRMPLEDAGNLFGSQEGPSDLYLSGHSTPPRPRFQAPAAAHGIQHIRPASLFGPIHGKGKDLPAIESNDPDWRPTDHGAS</sequence>
<reference evidence="2 3" key="1">
    <citation type="submission" date="2015-01" db="EMBL/GenBank/DDBJ databases">
        <title>Evolution of Trichinella species and genotypes.</title>
        <authorList>
            <person name="Korhonen P.K."/>
            <person name="Edoardo P."/>
            <person name="Giuseppe L.R."/>
            <person name="Gasser R.B."/>
        </authorList>
    </citation>
    <scope>NUCLEOTIDE SEQUENCE [LARGE SCALE GENOMIC DNA]</scope>
    <source>
        <strain evidence="2">ISS417</strain>
    </source>
</reference>
<proteinExistence type="predicted"/>
<gene>
    <name evidence="2" type="ORF">T05_681</name>
</gene>
<feature type="compositionally biased region" description="Basic and acidic residues" evidence="1">
    <location>
        <begin position="42"/>
        <end position="51"/>
    </location>
</feature>
<feature type="compositionally biased region" description="Polar residues" evidence="1">
    <location>
        <begin position="26"/>
        <end position="40"/>
    </location>
</feature>
<evidence type="ECO:0000313" key="2">
    <source>
        <dbReference type="EMBL" id="KRX41781.1"/>
    </source>
</evidence>
<organism evidence="2 3">
    <name type="scientific">Trichinella murrelli</name>
    <dbReference type="NCBI Taxonomy" id="144512"/>
    <lineage>
        <taxon>Eukaryota</taxon>
        <taxon>Metazoa</taxon>
        <taxon>Ecdysozoa</taxon>
        <taxon>Nematoda</taxon>
        <taxon>Enoplea</taxon>
        <taxon>Dorylaimia</taxon>
        <taxon>Trichinellida</taxon>
        <taxon>Trichinellidae</taxon>
        <taxon>Trichinella</taxon>
    </lineage>
</organism>